<name>A0AAD7IYK9_9AGAR</name>
<evidence type="ECO:0000256" key="2">
    <source>
        <dbReference type="SAM" id="Phobius"/>
    </source>
</evidence>
<dbReference type="Proteomes" id="UP001215598">
    <property type="component" value="Unassembled WGS sequence"/>
</dbReference>
<feature type="transmembrane region" description="Helical" evidence="2">
    <location>
        <begin position="50"/>
        <end position="69"/>
    </location>
</feature>
<evidence type="ECO:0000313" key="3">
    <source>
        <dbReference type="EMBL" id="KAJ7753278.1"/>
    </source>
</evidence>
<accession>A0AAD7IYK9</accession>
<keyword evidence="4" id="KW-1185">Reference proteome</keyword>
<organism evidence="3 4">
    <name type="scientific">Mycena metata</name>
    <dbReference type="NCBI Taxonomy" id="1033252"/>
    <lineage>
        <taxon>Eukaryota</taxon>
        <taxon>Fungi</taxon>
        <taxon>Dikarya</taxon>
        <taxon>Basidiomycota</taxon>
        <taxon>Agaricomycotina</taxon>
        <taxon>Agaricomycetes</taxon>
        <taxon>Agaricomycetidae</taxon>
        <taxon>Agaricales</taxon>
        <taxon>Marasmiineae</taxon>
        <taxon>Mycenaceae</taxon>
        <taxon>Mycena</taxon>
    </lineage>
</organism>
<proteinExistence type="predicted"/>
<keyword evidence="2" id="KW-0472">Membrane</keyword>
<reference evidence="3" key="1">
    <citation type="submission" date="2023-03" db="EMBL/GenBank/DDBJ databases">
        <title>Massive genome expansion in bonnet fungi (Mycena s.s.) driven by repeated elements and novel gene families across ecological guilds.</title>
        <authorList>
            <consortium name="Lawrence Berkeley National Laboratory"/>
            <person name="Harder C.B."/>
            <person name="Miyauchi S."/>
            <person name="Viragh M."/>
            <person name="Kuo A."/>
            <person name="Thoen E."/>
            <person name="Andreopoulos B."/>
            <person name="Lu D."/>
            <person name="Skrede I."/>
            <person name="Drula E."/>
            <person name="Henrissat B."/>
            <person name="Morin E."/>
            <person name="Kohler A."/>
            <person name="Barry K."/>
            <person name="LaButti K."/>
            <person name="Morin E."/>
            <person name="Salamov A."/>
            <person name="Lipzen A."/>
            <person name="Mereny Z."/>
            <person name="Hegedus B."/>
            <person name="Baldrian P."/>
            <person name="Stursova M."/>
            <person name="Weitz H."/>
            <person name="Taylor A."/>
            <person name="Grigoriev I.V."/>
            <person name="Nagy L.G."/>
            <person name="Martin F."/>
            <person name="Kauserud H."/>
        </authorList>
    </citation>
    <scope>NUCLEOTIDE SEQUENCE</scope>
    <source>
        <strain evidence="3">CBHHK182m</strain>
    </source>
</reference>
<feature type="transmembrane region" description="Helical" evidence="2">
    <location>
        <begin position="20"/>
        <end position="38"/>
    </location>
</feature>
<dbReference type="EMBL" id="JARKIB010000056">
    <property type="protein sequence ID" value="KAJ7753278.1"/>
    <property type="molecule type" value="Genomic_DNA"/>
</dbReference>
<feature type="transmembrane region" description="Helical" evidence="2">
    <location>
        <begin position="75"/>
        <end position="95"/>
    </location>
</feature>
<keyword evidence="2" id="KW-1133">Transmembrane helix</keyword>
<evidence type="ECO:0000256" key="1">
    <source>
        <dbReference type="SAM" id="MobiDB-lite"/>
    </source>
</evidence>
<keyword evidence="2" id="KW-0812">Transmembrane</keyword>
<dbReference type="AlphaFoldDB" id="A0AAD7IYK9"/>
<feature type="region of interest" description="Disordered" evidence="1">
    <location>
        <begin position="217"/>
        <end position="236"/>
    </location>
</feature>
<evidence type="ECO:0000313" key="4">
    <source>
        <dbReference type="Proteomes" id="UP001215598"/>
    </source>
</evidence>
<protein>
    <submittedName>
        <fullName evidence="3">Uncharacterized protein</fullName>
    </submittedName>
</protein>
<feature type="compositionally biased region" description="Polar residues" evidence="1">
    <location>
        <begin position="217"/>
        <end position="228"/>
    </location>
</feature>
<gene>
    <name evidence="3" type="ORF">B0H16DRAFT_1835487</name>
</gene>
<comment type="caution">
    <text evidence="3">The sequence shown here is derived from an EMBL/GenBank/DDBJ whole genome shotgun (WGS) entry which is preliminary data.</text>
</comment>
<sequence>MLHPLDVSIYLRWAVSPTAALTLLLAPIILALPTHYLLPHMDARSSVLGITRFVSSFLFLAFVPLSAFADLETRLRVTFFVILGCSPSISAHPVPSFTLLPFLLLVLSHLNALHHSYLIPALWLGYPHTHPGGAMKRTLRRQPADNSGAVSEKDRLMPLGWVGRELADHFLMLDIWAIFVAMSVRDLAACLLGISNRQYFLMILPSTLPSLRENTSSRASVNTETGNAGSRCAQPKGRGKIQRCALPVNMGKQWMELQRTRKPGSVKEKVSGKAYAHVAHWMSERKAAEGESRRGVGGGKDILIGRRFVREYTAQQ</sequence>